<keyword evidence="2" id="KW-0418">Kinase</keyword>
<proteinExistence type="predicted"/>
<dbReference type="Pfam" id="PF01869">
    <property type="entry name" value="BcrAD_BadFG"/>
    <property type="match status" value="1"/>
</dbReference>
<dbReference type="EMBL" id="JBHTLU010000015">
    <property type="protein sequence ID" value="MFD1221260.1"/>
    <property type="molecule type" value="Genomic_DNA"/>
</dbReference>
<reference evidence="3" key="1">
    <citation type="journal article" date="2019" name="Int. J. Syst. Evol. Microbiol.">
        <title>The Global Catalogue of Microorganisms (GCM) 10K type strain sequencing project: providing services to taxonomists for standard genome sequencing and annotation.</title>
        <authorList>
            <consortium name="The Broad Institute Genomics Platform"/>
            <consortium name="The Broad Institute Genome Sequencing Center for Infectious Disease"/>
            <person name="Wu L."/>
            <person name="Ma J."/>
        </authorList>
    </citation>
    <scope>NUCLEOTIDE SEQUENCE [LARGE SCALE GENOMIC DNA]</scope>
    <source>
        <strain evidence="3">CCUG 53270</strain>
    </source>
</reference>
<sequence length="332" mass="35729">MTRLHIPLLAVDGGGTKCLAILMDSEGRLLGQGRAGSCNYQGAGREAAVRELRAGVQAAISDWAQQCGIQDQPLELDIEYAVMGIAGLDTAYDRSIIQELVQLALQPLPVQIRQLVIENDGFAALTGATGGQPGILAIAGTGSIIFGINEEGTTARAGGWGHRVGDEGSGYWIGKQAIIAALRAYDGRGEVTELGRLIVAYLGLSDEEELFNWTYGPDYAVERVGELSRLVSQAASSGDQTAKHILTRAADELFRGIRAVVERLTMQHKPFRLILQGGVLQNDSLVRQMLIHKCEQWAPYARPDQAQGEPIHGVTTMGLSLLRSTARKEAKD</sequence>
<dbReference type="InterPro" id="IPR002731">
    <property type="entry name" value="ATPase_BadF"/>
</dbReference>
<dbReference type="Proteomes" id="UP001597180">
    <property type="component" value="Unassembled WGS sequence"/>
</dbReference>
<accession>A0ABW3UNT3</accession>
<feature type="domain" description="ATPase BadF/BadG/BcrA/BcrD type" evidence="1">
    <location>
        <begin position="11"/>
        <end position="293"/>
    </location>
</feature>
<dbReference type="GO" id="GO:0016301">
    <property type="term" value="F:kinase activity"/>
    <property type="evidence" value="ECO:0007669"/>
    <property type="project" value="UniProtKB-KW"/>
</dbReference>
<dbReference type="PANTHER" id="PTHR43190:SF3">
    <property type="entry name" value="N-ACETYL-D-GLUCOSAMINE KINASE"/>
    <property type="match status" value="1"/>
</dbReference>
<evidence type="ECO:0000259" key="1">
    <source>
        <dbReference type="Pfam" id="PF01869"/>
    </source>
</evidence>
<dbReference type="CDD" id="cd24007">
    <property type="entry name" value="ASKHA_NBD_eukNAGK-like"/>
    <property type="match status" value="1"/>
</dbReference>
<dbReference type="Gene3D" id="3.30.420.40">
    <property type="match status" value="2"/>
</dbReference>
<organism evidence="2 3">
    <name type="scientific">Paenibacillus vulneris</name>
    <dbReference type="NCBI Taxonomy" id="1133364"/>
    <lineage>
        <taxon>Bacteria</taxon>
        <taxon>Bacillati</taxon>
        <taxon>Bacillota</taxon>
        <taxon>Bacilli</taxon>
        <taxon>Bacillales</taxon>
        <taxon>Paenibacillaceae</taxon>
        <taxon>Paenibacillus</taxon>
    </lineage>
</organism>
<name>A0ABW3UNT3_9BACL</name>
<evidence type="ECO:0000313" key="3">
    <source>
        <dbReference type="Proteomes" id="UP001597180"/>
    </source>
</evidence>
<gene>
    <name evidence="2" type="ORF">ACFQ4B_14135</name>
</gene>
<evidence type="ECO:0000313" key="2">
    <source>
        <dbReference type="EMBL" id="MFD1221260.1"/>
    </source>
</evidence>
<keyword evidence="3" id="KW-1185">Reference proteome</keyword>
<dbReference type="RefSeq" id="WP_345589950.1">
    <property type="nucleotide sequence ID" value="NZ_BAABJG010000021.1"/>
</dbReference>
<dbReference type="InterPro" id="IPR043129">
    <property type="entry name" value="ATPase_NBD"/>
</dbReference>
<dbReference type="SUPFAM" id="SSF53067">
    <property type="entry name" value="Actin-like ATPase domain"/>
    <property type="match status" value="2"/>
</dbReference>
<comment type="caution">
    <text evidence="2">The sequence shown here is derived from an EMBL/GenBank/DDBJ whole genome shotgun (WGS) entry which is preliminary data.</text>
</comment>
<dbReference type="InterPro" id="IPR052519">
    <property type="entry name" value="Euk-type_GlcNAc_Kinase"/>
</dbReference>
<dbReference type="PANTHER" id="PTHR43190">
    <property type="entry name" value="N-ACETYL-D-GLUCOSAMINE KINASE"/>
    <property type="match status" value="1"/>
</dbReference>
<keyword evidence="2" id="KW-0808">Transferase</keyword>
<protein>
    <submittedName>
        <fullName evidence="2">N-acetylglucosamine kinase</fullName>
    </submittedName>
</protein>